<dbReference type="Pfam" id="PF00069">
    <property type="entry name" value="Pkinase"/>
    <property type="match status" value="1"/>
</dbReference>
<dbReference type="SUPFAM" id="SSF50729">
    <property type="entry name" value="PH domain-like"/>
    <property type="match status" value="1"/>
</dbReference>
<gene>
    <name evidence="9" type="ORF">LGLO00237_LOCUS28911</name>
</gene>
<dbReference type="Gene3D" id="2.30.29.30">
    <property type="entry name" value="Pleckstrin-homology domain (PH domain)/Phosphotyrosine-binding domain (PTB)"/>
    <property type="match status" value="1"/>
</dbReference>
<dbReference type="SMART" id="SM00233">
    <property type="entry name" value="PH"/>
    <property type="match status" value="1"/>
</dbReference>
<dbReference type="InterPro" id="IPR002048">
    <property type="entry name" value="EF_hand_dom"/>
</dbReference>
<dbReference type="SUPFAM" id="SSF47473">
    <property type="entry name" value="EF-hand"/>
    <property type="match status" value="1"/>
</dbReference>
<feature type="binding site" evidence="4">
    <location>
        <position position="405"/>
    </location>
    <ligand>
        <name>ATP</name>
        <dbReference type="ChEBI" id="CHEBI:30616"/>
    </ligand>
</feature>
<comment type="similarity">
    <text evidence="3">Belongs to the protein kinase superfamily. Ser/Thr protein kinase family. CDPK subfamily.</text>
</comment>
<dbReference type="InterPro" id="IPR011993">
    <property type="entry name" value="PH-like_dom_sf"/>
</dbReference>
<evidence type="ECO:0000313" key="9">
    <source>
        <dbReference type="EMBL" id="CAE0677131.1"/>
    </source>
</evidence>
<dbReference type="GO" id="GO:0004672">
    <property type="term" value="F:protein kinase activity"/>
    <property type="evidence" value="ECO:0007669"/>
    <property type="project" value="InterPro"/>
</dbReference>
<feature type="compositionally biased region" description="Polar residues" evidence="5">
    <location>
        <begin position="130"/>
        <end position="163"/>
    </location>
</feature>
<evidence type="ECO:0000256" key="3">
    <source>
        <dbReference type="ARBA" id="ARBA00024334"/>
    </source>
</evidence>
<proteinExistence type="inferred from homology"/>
<evidence type="ECO:0000259" key="6">
    <source>
        <dbReference type="PROSITE" id="PS50003"/>
    </source>
</evidence>
<dbReference type="Pfam" id="PF00169">
    <property type="entry name" value="PH"/>
    <property type="match status" value="1"/>
</dbReference>
<dbReference type="PROSITE" id="PS50222">
    <property type="entry name" value="EF_HAND_2"/>
    <property type="match status" value="2"/>
</dbReference>
<dbReference type="CDD" id="cd05117">
    <property type="entry name" value="STKc_CAMK"/>
    <property type="match status" value="1"/>
</dbReference>
<protein>
    <recommendedName>
        <fullName evidence="10">Calmodulin</fullName>
    </recommendedName>
</protein>
<dbReference type="SUPFAM" id="SSF56112">
    <property type="entry name" value="Protein kinase-like (PK-like)"/>
    <property type="match status" value="1"/>
</dbReference>
<keyword evidence="1 4" id="KW-0547">Nucleotide-binding</keyword>
<sequence>MGNQATCNSQDYAGISETEAKLLQNVFAGLASRSPGRTMDKKTFLEYFDFQGMFGERIFKAFDIKKNDLIDLEEFMTGIARFLNGSQTEKTQLLFQMFDLHSNDQVDLEELRTMLYSMLKHEGLKSSVSRQASGVASNPNISVDVSTPIKKTTTNSNEGTSLPDQKKPLTLNIDPNDGKDWDPLPSPGKPKEFVEAEKVDDMVRSTLDSQREDPETMMAENLIEHTLTNYAKGKDYLTFREFQDWIQGTPQILRCMEFQFRAHVFKKGIKPRAGHLRKRGKTFKNMVTRYCVVQDGFLYQFRSDEQMQTSNPQNAIFLKGLRVKAGTSKADIQNHGITLESDVLSRTFYARTAEEKKMWLGWLTVESKTETLEDEYKRGEKVGEGRFANVFRCQHKMTGRDYAVKVIDKSKIDDADKEGLRAEIAILRMAIHPFIVSMKKVYETKTEIFIVMEWLEHGDLFKEIVRRKFFKEDAARHVIQQLCSAIRYCHLRGIVHKDIKPENILVERLDDPYIRIFVTDFGLSQFARPREEMKDAAGSVAYMAPEMIDDATFTKAVDVWGIGVITFVLLSGGLPFYDSDEVKLMDKIVGTPVSFANPRFKNVTEEAKDFIRRTLEKDPKKRLTISQAMGHAWLQQMDAIIPLVRKKSIVPTHQSQR</sequence>
<dbReference type="PROSITE" id="PS00107">
    <property type="entry name" value="PROTEIN_KINASE_ATP"/>
    <property type="match status" value="1"/>
</dbReference>
<dbReference type="AlphaFoldDB" id="A0A7S3ZAC8"/>
<feature type="domain" description="EF-hand" evidence="8">
    <location>
        <begin position="56"/>
        <end position="85"/>
    </location>
</feature>
<dbReference type="InterPro" id="IPR001849">
    <property type="entry name" value="PH_domain"/>
</dbReference>
<accession>A0A7S3ZAC8</accession>
<dbReference type="Gene3D" id="1.10.510.10">
    <property type="entry name" value="Transferase(Phosphotransferase) domain 1"/>
    <property type="match status" value="1"/>
</dbReference>
<feature type="domain" description="Protein kinase" evidence="7">
    <location>
        <begin position="376"/>
        <end position="634"/>
    </location>
</feature>
<keyword evidence="2 4" id="KW-0067">ATP-binding</keyword>
<dbReference type="GO" id="GO:0005509">
    <property type="term" value="F:calcium ion binding"/>
    <property type="evidence" value="ECO:0007669"/>
    <property type="project" value="InterPro"/>
</dbReference>
<dbReference type="PROSITE" id="PS50003">
    <property type="entry name" value="PH_DOMAIN"/>
    <property type="match status" value="1"/>
</dbReference>
<dbReference type="PROSITE" id="PS50011">
    <property type="entry name" value="PROTEIN_KINASE_DOM"/>
    <property type="match status" value="1"/>
</dbReference>
<evidence type="ECO:0000259" key="7">
    <source>
        <dbReference type="PROSITE" id="PS50011"/>
    </source>
</evidence>
<dbReference type="GO" id="GO:0005524">
    <property type="term" value="F:ATP binding"/>
    <property type="evidence" value="ECO:0007669"/>
    <property type="project" value="UniProtKB-UniRule"/>
</dbReference>
<dbReference type="EMBL" id="HBIV01040928">
    <property type="protein sequence ID" value="CAE0677131.1"/>
    <property type="molecule type" value="Transcribed_RNA"/>
</dbReference>
<dbReference type="FunFam" id="3.30.200.20:FF:000042">
    <property type="entry name" value="Aurora kinase A"/>
    <property type="match status" value="1"/>
</dbReference>
<dbReference type="Gene3D" id="1.10.238.10">
    <property type="entry name" value="EF-hand"/>
    <property type="match status" value="1"/>
</dbReference>
<organism evidence="9">
    <name type="scientific">Lotharella globosa</name>
    <dbReference type="NCBI Taxonomy" id="91324"/>
    <lineage>
        <taxon>Eukaryota</taxon>
        <taxon>Sar</taxon>
        <taxon>Rhizaria</taxon>
        <taxon>Cercozoa</taxon>
        <taxon>Chlorarachniophyceae</taxon>
        <taxon>Lotharella</taxon>
    </lineage>
</organism>
<feature type="domain" description="EF-hand" evidence="8">
    <location>
        <begin position="86"/>
        <end position="121"/>
    </location>
</feature>
<dbReference type="PANTHER" id="PTHR24347">
    <property type="entry name" value="SERINE/THREONINE-PROTEIN KINASE"/>
    <property type="match status" value="1"/>
</dbReference>
<dbReference type="InterPro" id="IPR017441">
    <property type="entry name" value="Protein_kinase_ATP_BS"/>
</dbReference>
<dbReference type="FunFam" id="1.10.510.10:FF:000571">
    <property type="entry name" value="Maternal embryonic leucine zipper kinase"/>
    <property type="match status" value="1"/>
</dbReference>
<dbReference type="InterPro" id="IPR008271">
    <property type="entry name" value="Ser/Thr_kinase_AS"/>
</dbReference>
<dbReference type="SMART" id="SM00220">
    <property type="entry name" value="S_TKc"/>
    <property type="match status" value="1"/>
</dbReference>
<evidence type="ECO:0000256" key="4">
    <source>
        <dbReference type="PROSITE-ProRule" id="PRU10141"/>
    </source>
</evidence>
<dbReference type="InterPro" id="IPR011009">
    <property type="entry name" value="Kinase-like_dom_sf"/>
</dbReference>
<reference evidence="9" key="1">
    <citation type="submission" date="2021-01" db="EMBL/GenBank/DDBJ databases">
        <authorList>
            <person name="Corre E."/>
            <person name="Pelletier E."/>
            <person name="Niang G."/>
            <person name="Scheremetjew M."/>
            <person name="Finn R."/>
            <person name="Kale V."/>
            <person name="Holt S."/>
            <person name="Cochrane G."/>
            <person name="Meng A."/>
            <person name="Brown T."/>
            <person name="Cohen L."/>
        </authorList>
    </citation>
    <scope>NUCLEOTIDE SEQUENCE</scope>
    <source>
        <strain evidence="9">CCCM811</strain>
    </source>
</reference>
<evidence type="ECO:0000256" key="2">
    <source>
        <dbReference type="ARBA" id="ARBA00022840"/>
    </source>
</evidence>
<evidence type="ECO:0008006" key="10">
    <source>
        <dbReference type="Google" id="ProtNLM"/>
    </source>
</evidence>
<evidence type="ECO:0000256" key="5">
    <source>
        <dbReference type="SAM" id="MobiDB-lite"/>
    </source>
</evidence>
<dbReference type="InterPro" id="IPR011992">
    <property type="entry name" value="EF-hand-dom_pair"/>
</dbReference>
<evidence type="ECO:0000256" key="1">
    <source>
        <dbReference type="ARBA" id="ARBA00022741"/>
    </source>
</evidence>
<feature type="domain" description="PH" evidence="6">
    <location>
        <begin position="269"/>
        <end position="368"/>
    </location>
</feature>
<dbReference type="PROSITE" id="PS00108">
    <property type="entry name" value="PROTEIN_KINASE_ST"/>
    <property type="match status" value="1"/>
</dbReference>
<name>A0A7S3ZAC8_9EUKA</name>
<evidence type="ECO:0000259" key="8">
    <source>
        <dbReference type="PROSITE" id="PS50222"/>
    </source>
</evidence>
<dbReference type="InterPro" id="IPR000719">
    <property type="entry name" value="Prot_kinase_dom"/>
</dbReference>
<feature type="region of interest" description="Disordered" evidence="5">
    <location>
        <begin position="130"/>
        <end position="194"/>
    </location>
</feature>